<keyword evidence="5 8" id="KW-1133">Transmembrane helix</keyword>
<reference evidence="10 11" key="1">
    <citation type="submission" date="2009-06" db="EMBL/GenBank/DDBJ databases">
        <title>The Genome Sequence of Lactobacillus coleohominis strain 101-4-CHN.</title>
        <authorList>
            <consortium name="The Broad Institute Genome Sequencing Platform"/>
            <person name="Ward D."/>
            <person name="Young S.K."/>
            <person name="Zeng Q."/>
            <person name="Koehrsen M."/>
            <person name="Alvarado L."/>
            <person name="Berlin A."/>
            <person name="Borenstein D."/>
            <person name="Chen Z."/>
            <person name="Engels R."/>
            <person name="Freedman E."/>
            <person name="Gellesch M."/>
            <person name="Goldberg J."/>
            <person name="Griggs A."/>
            <person name="Gujja S."/>
            <person name="Heiman D."/>
            <person name="Hepburn T."/>
            <person name="Howarth C."/>
            <person name="Jen D."/>
            <person name="Larson L."/>
            <person name="Lewis B."/>
            <person name="Mehta T."/>
            <person name="Park D."/>
            <person name="Pearson M."/>
            <person name="Roberts A."/>
            <person name="Saif S."/>
            <person name="Shea T."/>
            <person name="Shenoy N."/>
            <person name="Sisk P."/>
            <person name="Stolte C."/>
            <person name="Sykes S."/>
            <person name="Walk T."/>
            <person name="White J."/>
            <person name="Yandava C."/>
            <person name="Liu Y."/>
            <person name="Xu Q."/>
            <person name="Lander E."/>
            <person name="Nusbaum C."/>
            <person name="Galagan J."/>
            <person name="Birren B."/>
        </authorList>
    </citation>
    <scope>NUCLEOTIDE SEQUENCE [LARGE SCALE GENOMIC DNA]</scope>
    <source>
        <strain evidence="10 11">101-4-CHN</strain>
    </source>
</reference>
<evidence type="ECO:0000256" key="8">
    <source>
        <dbReference type="SAM" id="Phobius"/>
    </source>
</evidence>
<dbReference type="InterPro" id="IPR024528">
    <property type="entry name" value="ThrE_2"/>
</dbReference>
<protein>
    <recommendedName>
        <fullName evidence="9">Threonine/Serine exporter ThrE domain-containing protein</fullName>
    </recommendedName>
</protein>
<dbReference type="EMBL" id="GG698803">
    <property type="protein sequence ID" value="EEU30401.1"/>
    <property type="molecule type" value="Genomic_DNA"/>
</dbReference>
<dbReference type="InterPro" id="IPR050539">
    <property type="entry name" value="ThrE_Dicarb/AminoAcid_Exp"/>
</dbReference>
<proteinExistence type="inferred from homology"/>
<feature type="transmembrane region" description="Helical" evidence="8">
    <location>
        <begin position="55"/>
        <end position="72"/>
    </location>
</feature>
<dbReference type="AlphaFoldDB" id="C7XVN5"/>
<dbReference type="eggNOG" id="COG3610">
    <property type="taxonomic scope" value="Bacteria"/>
</dbReference>
<keyword evidence="2" id="KW-1003">Cell membrane</keyword>
<evidence type="ECO:0000256" key="7">
    <source>
        <dbReference type="ARBA" id="ARBA00034125"/>
    </source>
</evidence>
<comment type="subcellular location">
    <subcellularLocation>
        <location evidence="1">Cell membrane</location>
        <topology evidence="1">Multi-pass membrane protein</topology>
    </subcellularLocation>
</comment>
<keyword evidence="3" id="KW-0997">Cell inner membrane</keyword>
<keyword evidence="6 8" id="KW-0472">Membrane</keyword>
<evidence type="ECO:0000256" key="3">
    <source>
        <dbReference type="ARBA" id="ARBA00022519"/>
    </source>
</evidence>
<name>C7XVN5_9LACO</name>
<feature type="domain" description="Threonine/Serine exporter ThrE" evidence="9">
    <location>
        <begin position="9"/>
        <end position="136"/>
    </location>
</feature>
<comment type="similarity">
    <text evidence="7">Belongs to the ThrE exporter (TC 2.A.79) family.</text>
</comment>
<evidence type="ECO:0000259" key="9">
    <source>
        <dbReference type="Pfam" id="PF12821"/>
    </source>
</evidence>
<organism evidence="10 11">
    <name type="scientific">Limosilactobacillus coleohominis 101-4-CHN</name>
    <dbReference type="NCBI Taxonomy" id="575594"/>
    <lineage>
        <taxon>Bacteria</taxon>
        <taxon>Bacillati</taxon>
        <taxon>Bacillota</taxon>
        <taxon>Bacilli</taxon>
        <taxon>Lactobacillales</taxon>
        <taxon>Lactobacillaceae</taxon>
        <taxon>Limosilactobacillus</taxon>
    </lineage>
</organism>
<dbReference type="PANTHER" id="PTHR34390:SF1">
    <property type="entry name" value="SUCCINATE TRANSPORTER SUBUNIT YJJB-RELATED"/>
    <property type="match status" value="1"/>
</dbReference>
<dbReference type="STRING" id="575594.HMPREF0501_00779"/>
<dbReference type="RefSeq" id="WP_006916586.1">
    <property type="nucleotide sequence ID" value="NZ_GG698803.1"/>
</dbReference>
<evidence type="ECO:0000256" key="2">
    <source>
        <dbReference type="ARBA" id="ARBA00022475"/>
    </source>
</evidence>
<feature type="transmembrane region" description="Helical" evidence="8">
    <location>
        <begin position="79"/>
        <end position="96"/>
    </location>
</feature>
<feature type="transmembrane region" description="Helical" evidence="8">
    <location>
        <begin position="30"/>
        <end position="49"/>
    </location>
</feature>
<dbReference type="OrthoDB" id="9810047at2"/>
<keyword evidence="4 8" id="KW-0812">Transmembrane</keyword>
<sequence>MILHLILEFLLADVATICFGILMNIPKKAYLPGGIIGGAVWIFYIIMYYHLHLGLAMSNLLSAIAISILSLMAARRFRLPMIIFNVPALVSFVPGGQSYQVVRNFVLGNNGAAMSYLYQVIVIAGAITLGFGLGDVINAALHYRPKKWKNR</sequence>
<evidence type="ECO:0000256" key="1">
    <source>
        <dbReference type="ARBA" id="ARBA00004651"/>
    </source>
</evidence>
<evidence type="ECO:0000256" key="5">
    <source>
        <dbReference type="ARBA" id="ARBA00022989"/>
    </source>
</evidence>
<evidence type="ECO:0000256" key="4">
    <source>
        <dbReference type="ARBA" id="ARBA00022692"/>
    </source>
</evidence>
<dbReference type="HOGENOM" id="CLU_117642_3_0_9"/>
<dbReference type="GO" id="GO:0005886">
    <property type="term" value="C:plasma membrane"/>
    <property type="evidence" value="ECO:0007669"/>
    <property type="project" value="UniProtKB-SubCell"/>
</dbReference>
<dbReference type="PANTHER" id="PTHR34390">
    <property type="entry name" value="UPF0442 PROTEIN YJJB-RELATED"/>
    <property type="match status" value="1"/>
</dbReference>
<accession>C7XVN5</accession>
<feature type="transmembrane region" description="Helical" evidence="8">
    <location>
        <begin position="6"/>
        <end position="23"/>
    </location>
</feature>
<feature type="transmembrane region" description="Helical" evidence="8">
    <location>
        <begin position="116"/>
        <end position="141"/>
    </location>
</feature>
<evidence type="ECO:0000313" key="11">
    <source>
        <dbReference type="Proteomes" id="UP000003987"/>
    </source>
</evidence>
<dbReference type="Proteomes" id="UP000003987">
    <property type="component" value="Unassembled WGS sequence"/>
</dbReference>
<gene>
    <name evidence="10" type="ORF">HMPREF0501_00779</name>
</gene>
<dbReference type="Pfam" id="PF12821">
    <property type="entry name" value="ThrE_2"/>
    <property type="match status" value="1"/>
</dbReference>
<evidence type="ECO:0000256" key="6">
    <source>
        <dbReference type="ARBA" id="ARBA00023136"/>
    </source>
</evidence>
<keyword evidence="11" id="KW-1185">Reference proteome</keyword>
<evidence type="ECO:0000313" key="10">
    <source>
        <dbReference type="EMBL" id="EEU30401.1"/>
    </source>
</evidence>
<dbReference type="GO" id="GO:0015744">
    <property type="term" value="P:succinate transport"/>
    <property type="evidence" value="ECO:0007669"/>
    <property type="project" value="TreeGrafter"/>
</dbReference>